<dbReference type="EMBL" id="ABWZ01000067">
    <property type="protein sequence ID" value="EEB24315.1"/>
    <property type="molecule type" value="Genomic_DNA"/>
</dbReference>
<protein>
    <submittedName>
        <fullName evidence="1">Uncharacterized protein</fullName>
    </submittedName>
</protein>
<gene>
    <name evidence="1" type="ORF">BACDOR_03202</name>
</gene>
<dbReference type="HOGENOM" id="CLU_3229535_0_0_10"/>
<reference evidence="1 2" key="2">
    <citation type="submission" date="2008-10" db="EMBL/GenBank/DDBJ databases">
        <authorList>
            <person name="Fulton L."/>
            <person name="Clifton S."/>
            <person name="Fulton B."/>
            <person name="Xu J."/>
            <person name="Minx P."/>
            <person name="Pepin K.H."/>
            <person name="Johnson M."/>
            <person name="Thiruvilangam P."/>
            <person name="Bhonagiri V."/>
            <person name="Nash W.E."/>
            <person name="Mardis E.R."/>
            <person name="Wilson R.K."/>
        </authorList>
    </citation>
    <scope>NUCLEOTIDE SEQUENCE [LARGE SCALE GENOMIC DNA]</scope>
    <source>
        <strain evidence="1 2">DSM 17855</strain>
    </source>
</reference>
<accession>B6W0W9</accession>
<sequence length="43" mass="5413">MNNCSFRWKIYRLSLFFKEYVSIKNEFVEKMVRQRKTVHPFVI</sequence>
<dbReference type="Proteomes" id="UP000004849">
    <property type="component" value="Unassembled WGS sequence"/>
</dbReference>
<organism evidence="1 2">
    <name type="scientific">Phocaeicola dorei DSM 17855</name>
    <dbReference type="NCBI Taxonomy" id="483217"/>
    <lineage>
        <taxon>Bacteria</taxon>
        <taxon>Pseudomonadati</taxon>
        <taxon>Bacteroidota</taxon>
        <taxon>Bacteroidia</taxon>
        <taxon>Bacteroidales</taxon>
        <taxon>Bacteroidaceae</taxon>
        <taxon>Phocaeicola</taxon>
    </lineage>
</organism>
<proteinExistence type="predicted"/>
<name>B6W0W9_9BACT</name>
<evidence type="ECO:0000313" key="1">
    <source>
        <dbReference type="EMBL" id="EEB24315.1"/>
    </source>
</evidence>
<evidence type="ECO:0000313" key="2">
    <source>
        <dbReference type="Proteomes" id="UP000004849"/>
    </source>
</evidence>
<dbReference type="AlphaFoldDB" id="B6W0W9"/>
<reference evidence="1 2" key="1">
    <citation type="submission" date="2008-10" db="EMBL/GenBank/DDBJ databases">
        <title>Draft genome sequence of Bacteroides dorei (DSM 17855).</title>
        <authorList>
            <person name="Sudarsanam P."/>
            <person name="Ley R."/>
            <person name="Guruge J."/>
            <person name="Turnbaugh P.J."/>
            <person name="Mahowald M."/>
            <person name="Liep D."/>
            <person name="Gordon J."/>
        </authorList>
    </citation>
    <scope>NUCLEOTIDE SEQUENCE [LARGE SCALE GENOMIC DNA]</scope>
    <source>
        <strain evidence="1 2">DSM 17855</strain>
    </source>
</reference>